<dbReference type="Pfam" id="PF12697">
    <property type="entry name" value="Abhydrolase_6"/>
    <property type="match status" value="1"/>
</dbReference>
<evidence type="ECO:0000259" key="1">
    <source>
        <dbReference type="Pfam" id="PF12697"/>
    </source>
</evidence>
<keyword evidence="2" id="KW-0378">Hydrolase</keyword>
<dbReference type="InterPro" id="IPR000073">
    <property type="entry name" value="AB_hydrolase_1"/>
</dbReference>
<organism evidence="2 3">
    <name type="scientific">Fulvivirga sedimenti</name>
    <dbReference type="NCBI Taxonomy" id="2879465"/>
    <lineage>
        <taxon>Bacteria</taxon>
        <taxon>Pseudomonadati</taxon>
        <taxon>Bacteroidota</taxon>
        <taxon>Cytophagia</taxon>
        <taxon>Cytophagales</taxon>
        <taxon>Fulvivirgaceae</taxon>
        <taxon>Fulvivirga</taxon>
    </lineage>
</organism>
<reference evidence="2" key="1">
    <citation type="submission" date="2021-09" db="EMBL/GenBank/DDBJ databases">
        <title>Fulvivirga sp. isolated from coastal sediment.</title>
        <authorList>
            <person name="Yu H."/>
        </authorList>
    </citation>
    <scope>NUCLEOTIDE SEQUENCE</scope>
    <source>
        <strain evidence="2">1062</strain>
    </source>
</reference>
<comment type="caution">
    <text evidence="2">The sequence shown here is derived from an EMBL/GenBank/DDBJ whole genome shotgun (WGS) entry which is preliminary data.</text>
</comment>
<keyword evidence="3" id="KW-1185">Reference proteome</keyword>
<dbReference type="InterPro" id="IPR029058">
    <property type="entry name" value="AB_hydrolase_fold"/>
</dbReference>
<sequence length="336" mass="37823">MKKKWLIIPLVLIVVYLAGPQVKDPELELFLPEVPVDLTALEQMILSREDTVTGIKADNQARIIWNNDTLRNKTPYAIVYLHGWSASYMEGDPIHREIAERYGFNLYLPRLYGHGIDVENNFCDLTADKLLESAREALAIARQLGDSVIIMGTSTGGTLGLYLANAAPEIAGQILYSPNIRIYDKSAAILDDPWGIQIARLITGSSFHSWEAEGPRKQYWTTRYCLKSLGELQALVDETMVESTFRSVTDPVFVGCYYKNDSLQDNTVSVEAIVDMYEQLGSEKKKLVRFPEVGHHVMASSLTSHDLDAVRKETIQFLEKEMNLKPVNREEAAPAR</sequence>
<protein>
    <submittedName>
        <fullName evidence="2">Alpha/beta fold hydrolase</fullName>
    </submittedName>
</protein>
<dbReference type="Gene3D" id="3.40.50.1820">
    <property type="entry name" value="alpha/beta hydrolase"/>
    <property type="match status" value="1"/>
</dbReference>
<dbReference type="EMBL" id="JAIXNE010000006">
    <property type="protein sequence ID" value="MCA6078591.1"/>
    <property type="molecule type" value="Genomic_DNA"/>
</dbReference>
<name>A0A9X1HVD0_9BACT</name>
<dbReference type="GO" id="GO:0016787">
    <property type="term" value="F:hydrolase activity"/>
    <property type="evidence" value="ECO:0007669"/>
    <property type="project" value="UniProtKB-KW"/>
</dbReference>
<dbReference type="Proteomes" id="UP001139409">
    <property type="component" value="Unassembled WGS sequence"/>
</dbReference>
<dbReference type="RefSeq" id="WP_225699447.1">
    <property type="nucleotide sequence ID" value="NZ_JAIXNE010000006.1"/>
</dbReference>
<proteinExistence type="predicted"/>
<evidence type="ECO:0000313" key="3">
    <source>
        <dbReference type="Proteomes" id="UP001139409"/>
    </source>
</evidence>
<dbReference type="AlphaFoldDB" id="A0A9X1HVD0"/>
<gene>
    <name evidence="2" type="ORF">LDX50_27200</name>
</gene>
<evidence type="ECO:0000313" key="2">
    <source>
        <dbReference type="EMBL" id="MCA6078591.1"/>
    </source>
</evidence>
<feature type="domain" description="AB hydrolase-1" evidence="1">
    <location>
        <begin position="78"/>
        <end position="299"/>
    </location>
</feature>
<accession>A0A9X1HVD0</accession>
<dbReference type="SUPFAM" id="SSF53474">
    <property type="entry name" value="alpha/beta-Hydrolases"/>
    <property type="match status" value="1"/>
</dbReference>